<dbReference type="Proteomes" id="UP000053875">
    <property type="component" value="Unassembled WGS sequence"/>
</dbReference>
<protein>
    <submittedName>
        <fullName evidence="3">Coiled-coil domain-containing protein 148</fullName>
    </submittedName>
</protein>
<gene>
    <name evidence="3" type="ORF">N307_03175</name>
</gene>
<feature type="coiled-coil region" evidence="2">
    <location>
        <begin position="349"/>
        <end position="484"/>
    </location>
</feature>
<dbReference type="PANTHER" id="PTHR21549">
    <property type="entry name" value="MUTATED IN BLADDER CANCER 1"/>
    <property type="match status" value="1"/>
</dbReference>
<keyword evidence="4" id="KW-1185">Reference proteome</keyword>
<sequence length="583" mass="68317">ENLVVAVRNGLYSQKYKPVDYKHLYELAAGEKKASAEIQLKIEKTKQVSKNKKEQMLLKQHQQVWWQEHKRLSENRQKTEAEIKTFLDEESHKHNFLGDVRDLEHQLSKERAAFRGDTVAPIWQLEEGLKSRLSEMPSCLKAKINPAEMLQQIEFVKKQQKVILEALTHESLALERELEDCKTKVSELSHSFEEINGVCLEVPSALLSLECPYPDVKTLVISEYQQLASCFRSKLQEIDQQLEVLHRNIDWKEEDQRVFQTVISQYPSDLQRRRTLYLDMLQRYLPHKSRCDLVAHEKAWERCRFARSRRRAVVLGWAQAREAFLLRAAATAAEASAAQEAEVLLAHSRQKQQQLCAELKAKVVQWRAQQEEAAELEAAVAARRKEKEDEKERLRKEQERIRRAEENQKVRKYRAEKQLRCQEQEEKDLQRLEELRKLMAEQAIKDRERVKFRQALLEKRRLEKKELALEAARKEEEKEKCLEALRQQVAVVATLDPARVVADTVASKARMGIGTNEEFDLQKPLFKLHTYSEEQIISDPRLRVEMALREAGLHKTLYAKEILPKIPPLKLPRRDMRSTAFQM</sequence>
<dbReference type="EMBL" id="KL215438">
    <property type="protein sequence ID" value="KFV64531.1"/>
    <property type="molecule type" value="Genomic_DNA"/>
</dbReference>
<dbReference type="AlphaFoldDB" id="A0A093ICQ2"/>
<dbReference type="PANTHER" id="PTHR21549:SF1">
    <property type="entry name" value="COILED-COIL DOMAIN-CONTAINING PROTEIN 148"/>
    <property type="match status" value="1"/>
</dbReference>
<evidence type="ECO:0000313" key="3">
    <source>
        <dbReference type="EMBL" id="KFV64531.1"/>
    </source>
</evidence>
<organism evidence="3 4">
    <name type="scientific">Dryobates pubescens</name>
    <name type="common">Downy woodpecker</name>
    <name type="synonym">Picoides pubescens</name>
    <dbReference type="NCBI Taxonomy" id="118200"/>
    <lineage>
        <taxon>Eukaryota</taxon>
        <taxon>Metazoa</taxon>
        <taxon>Chordata</taxon>
        <taxon>Craniata</taxon>
        <taxon>Vertebrata</taxon>
        <taxon>Euteleostomi</taxon>
        <taxon>Archelosauria</taxon>
        <taxon>Archosauria</taxon>
        <taxon>Dinosauria</taxon>
        <taxon>Saurischia</taxon>
        <taxon>Theropoda</taxon>
        <taxon>Coelurosauria</taxon>
        <taxon>Aves</taxon>
        <taxon>Neognathae</taxon>
        <taxon>Neoaves</taxon>
        <taxon>Telluraves</taxon>
        <taxon>Coraciimorphae</taxon>
        <taxon>Piciformes</taxon>
        <taxon>Picidae</taxon>
        <taxon>Dryobates</taxon>
    </lineage>
</organism>
<evidence type="ECO:0000313" key="4">
    <source>
        <dbReference type="Proteomes" id="UP000053875"/>
    </source>
</evidence>
<name>A0A093ICQ2_DRYPU</name>
<accession>A0A093ICQ2</accession>
<dbReference type="InterPro" id="IPR039902">
    <property type="entry name" value="CCDC148/CCDC112"/>
</dbReference>
<feature type="non-terminal residue" evidence="3">
    <location>
        <position position="583"/>
    </location>
</feature>
<reference evidence="3 4" key="1">
    <citation type="submission" date="2014-04" db="EMBL/GenBank/DDBJ databases">
        <title>Genome evolution of avian class.</title>
        <authorList>
            <person name="Zhang G."/>
            <person name="Li C."/>
        </authorList>
    </citation>
    <scope>NUCLEOTIDE SEQUENCE [LARGE SCALE GENOMIC DNA]</scope>
    <source>
        <strain evidence="3">BGI_N307</strain>
    </source>
</reference>
<evidence type="ECO:0000256" key="1">
    <source>
        <dbReference type="ARBA" id="ARBA00023054"/>
    </source>
</evidence>
<evidence type="ECO:0000256" key="2">
    <source>
        <dbReference type="SAM" id="Coils"/>
    </source>
</evidence>
<feature type="non-terminal residue" evidence="3">
    <location>
        <position position="1"/>
    </location>
</feature>
<keyword evidence="1 2" id="KW-0175">Coiled coil</keyword>
<proteinExistence type="predicted"/>